<accession>A0A1I4SD66</accession>
<evidence type="ECO:0000313" key="1">
    <source>
        <dbReference type="EMBL" id="SFM62261.1"/>
    </source>
</evidence>
<dbReference type="OrthoDB" id="5456715at2"/>
<organism evidence="1 2">
    <name type="scientific">Thermodesulforhabdus norvegica</name>
    <dbReference type="NCBI Taxonomy" id="39841"/>
    <lineage>
        <taxon>Bacteria</taxon>
        <taxon>Pseudomonadati</taxon>
        <taxon>Thermodesulfobacteriota</taxon>
        <taxon>Syntrophobacteria</taxon>
        <taxon>Syntrophobacterales</taxon>
        <taxon>Thermodesulforhabdaceae</taxon>
        <taxon>Thermodesulforhabdus</taxon>
    </lineage>
</organism>
<proteinExistence type="predicted"/>
<protein>
    <submittedName>
        <fullName evidence="1">Uncharacterized protein</fullName>
    </submittedName>
</protein>
<dbReference type="Proteomes" id="UP000199611">
    <property type="component" value="Unassembled WGS sequence"/>
</dbReference>
<sequence>MVDLKDVDREEYERRKRAIFESMSKRGQQRILKMGYENWDPFVEPKDPRERLVSDPARQAVGLLVKFYETSKIGELARTYHRELFDLANGLIRGEAKARVIFAFVKWYEEEIGQKGVR</sequence>
<name>A0A1I4SD66_9BACT</name>
<dbReference type="AlphaFoldDB" id="A0A1I4SD66"/>
<dbReference type="RefSeq" id="WP_093393787.1">
    <property type="nucleotide sequence ID" value="NZ_FOUU01000002.1"/>
</dbReference>
<dbReference type="EMBL" id="FOUU01000002">
    <property type="protein sequence ID" value="SFM62261.1"/>
    <property type="molecule type" value="Genomic_DNA"/>
</dbReference>
<evidence type="ECO:0000313" key="2">
    <source>
        <dbReference type="Proteomes" id="UP000199611"/>
    </source>
</evidence>
<dbReference type="STRING" id="39841.SAMN05660836_00891"/>
<reference evidence="1 2" key="1">
    <citation type="submission" date="2016-10" db="EMBL/GenBank/DDBJ databases">
        <authorList>
            <person name="de Groot N.N."/>
        </authorList>
    </citation>
    <scope>NUCLEOTIDE SEQUENCE [LARGE SCALE GENOMIC DNA]</scope>
    <source>
        <strain evidence="1 2">DSM 9990</strain>
    </source>
</reference>
<gene>
    <name evidence="1" type="ORF">SAMN05660836_00891</name>
</gene>
<keyword evidence="2" id="KW-1185">Reference proteome</keyword>